<dbReference type="RefSeq" id="WP_143341594.1">
    <property type="nucleotide sequence ID" value="NZ_FUKJ01000271.1"/>
</dbReference>
<gene>
    <name evidence="2" type="ORF">CRENPOLYSF2_3420004</name>
</gene>
<proteinExistence type="predicted"/>
<name>A0A1R4HBP0_9GAMM</name>
<protein>
    <recommendedName>
        <fullName evidence="4">Cytochrome c domain-containing protein</fullName>
    </recommendedName>
</protein>
<reference evidence="3" key="1">
    <citation type="submission" date="2017-02" db="EMBL/GenBank/DDBJ databases">
        <authorList>
            <person name="Daims H."/>
        </authorList>
    </citation>
    <scope>NUCLEOTIDE SEQUENCE [LARGE SCALE GENOMIC DNA]</scope>
</reference>
<keyword evidence="1" id="KW-0732">Signal</keyword>
<evidence type="ECO:0000313" key="3">
    <source>
        <dbReference type="Proteomes" id="UP000195442"/>
    </source>
</evidence>
<organism evidence="2 3">
    <name type="scientific">Crenothrix polyspora</name>
    <dbReference type="NCBI Taxonomy" id="360316"/>
    <lineage>
        <taxon>Bacteria</taxon>
        <taxon>Pseudomonadati</taxon>
        <taxon>Pseudomonadota</taxon>
        <taxon>Gammaproteobacteria</taxon>
        <taxon>Methylococcales</taxon>
        <taxon>Crenotrichaceae</taxon>
        <taxon>Crenothrix</taxon>
    </lineage>
</organism>
<feature type="signal peptide" evidence="1">
    <location>
        <begin position="1"/>
        <end position="29"/>
    </location>
</feature>
<dbReference type="EMBL" id="FUKJ01000271">
    <property type="protein sequence ID" value="SJM93597.1"/>
    <property type="molecule type" value="Genomic_DNA"/>
</dbReference>
<accession>A0A1R4HBP0</accession>
<dbReference type="AlphaFoldDB" id="A0A1R4HBP0"/>
<keyword evidence="3" id="KW-1185">Reference proteome</keyword>
<evidence type="ECO:0000256" key="1">
    <source>
        <dbReference type="SAM" id="SignalP"/>
    </source>
</evidence>
<evidence type="ECO:0008006" key="4">
    <source>
        <dbReference type="Google" id="ProtNLM"/>
    </source>
</evidence>
<feature type="chain" id="PRO_5012210176" description="Cytochrome c domain-containing protein" evidence="1">
    <location>
        <begin position="30"/>
        <end position="280"/>
    </location>
</feature>
<dbReference type="Proteomes" id="UP000195442">
    <property type="component" value="Unassembled WGS sequence"/>
</dbReference>
<sequence length="280" mass="28766">MYKANSLKHFISVLLLMIMALAFSGSASADYASSCAGCHSPLASSNKKGSSASKIKSAIVSNMGGMGSLSGLSDVALNAIAVELGGSANLSVTPPPVVCTSPQVRDVATNTCVTPACPTGQVRNAAGVCAAIPVTCTSPQVRDVATNTCVTPACPTGQVRNAAGVCEVTVTPVTCTLPKVLNTTTNACETPACPTGQVRNAAGVCEVTVTPVTCTLPKVLNTTTNACETPACPTGQVQVKILTKTLNTKRMSMKKGMALNLISHSLVNWLSMPRKFFDWV</sequence>
<evidence type="ECO:0000313" key="2">
    <source>
        <dbReference type="EMBL" id="SJM93597.1"/>
    </source>
</evidence>